<accession>A0ABS3C0N9</accession>
<name>A0ABS3C0N9_9BACT</name>
<proteinExistence type="predicted"/>
<reference evidence="1 2" key="1">
    <citation type="submission" date="2021-03" db="EMBL/GenBank/DDBJ databases">
        <title>novel species isolated from a fishpond in China.</title>
        <authorList>
            <person name="Lu H."/>
            <person name="Cai Z."/>
        </authorList>
    </citation>
    <scope>NUCLEOTIDE SEQUENCE [LARGE SCALE GENOMIC DNA]</scope>
    <source>
        <strain evidence="1 2">H41</strain>
    </source>
</reference>
<organism evidence="1 2">
    <name type="scientific">Algoriphagus oliviformis</name>
    <dbReference type="NCBI Taxonomy" id="2811231"/>
    <lineage>
        <taxon>Bacteria</taxon>
        <taxon>Pseudomonadati</taxon>
        <taxon>Bacteroidota</taxon>
        <taxon>Cytophagia</taxon>
        <taxon>Cytophagales</taxon>
        <taxon>Cyclobacteriaceae</taxon>
        <taxon>Algoriphagus</taxon>
    </lineage>
</organism>
<protein>
    <recommendedName>
        <fullName evidence="3">Four-helix bundle copper-binding protein</fullName>
    </recommendedName>
</protein>
<evidence type="ECO:0000313" key="2">
    <source>
        <dbReference type="Proteomes" id="UP000664317"/>
    </source>
</evidence>
<dbReference type="EMBL" id="JAFKCT010000002">
    <property type="protein sequence ID" value="MBN7810680.1"/>
    <property type="molecule type" value="Genomic_DNA"/>
</dbReference>
<dbReference type="RefSeq" id="WP_206577456.1">
    <property type="nucleotide sequence ID" value="NZ_JAFKCT010000002.1"/>
</dbReference>
<evidence type="ECO:0008006" key="3">
    <source>
        <dbReference type="Google" id="ProtNLM"/>
    </source>
</evidence>
<dbReference type="Proteomes" id="UP000664317">
    <property type="component" value="Unassembled WGS sequence"/>
</dbReference>
<evidence type="ECO:0000313" key="1">
    <source>
        <dbReference type="EMBL" id="MBN7810680.1"/>
    </source>
</evidence>
<comment type="caution">
    <text evidence="1">The sequence shown here is derived from an EMBL/GenBank/DDBJ whole genome shotgun (WGS) entry which is preliminary data.</text>
</comment>
<sequence length="108" mass="11918">MSLTLMKSDYIMALMRCARDCSEYIGMLPKGENASLSVSKAQECRTACLDCVEAFESAQVAIRGLLIQSAAHACRSFLKLCEGCSEPISQKCKESCKRCIEESEYLMA</sequence>
<gene>
    <name evidence="1" type="ORF">J0A68_06925</name>
</gene>
<keyword evidence="2" id="KW-1185">Reference proteome</keyword>